<feature type="region of interest" description="Disordered" evidence="1">
    <location>
        <begin position="42"/>
        <end position="118"/>
    </location>
</feature>
<dbReference type="EMBL" id="BAAACR010000008">
    <property type="protein sequence ID" value="GAA0209319.1"/>
    <property type="molecule type" value="Genomic_DNA"/>
</dbReference>
<feature type="compositionally biased region" description="Basic and acidic residues" evidence="1">
    <location>
        <begin position="45"/>
        <end position="80"/>
    </location>
</feature>
<evidence type="ECO:0000313" key="3">
    <source>
        <dbReference type="Proteomes" id="UP001500399"/>
    </source>
</evidence>
<evidence type="ECO:0000256" key="1">
    <source>
        <dbReference type="SAM" id="MobiDB-lite"/>
    </source>
</evidence>
<comment type="caution">
    <text evidence="2">The sequence shown here is derived from an EMBL/GenBank/DDBJ whole genome shotgun (WGS) entry which is preliminary data.</text>
</comment>
<evidence type="ECO:0000313" key="2">
    <source>
        <dbReference type="EMBL" id="GAA0209319.1"/>
    </source>
</evidence>
<keyword evidence="3" id="KW-1185">Reference proteome</keyword>
<protein>
    <submittedName>
        <fullName evidence="2">Uncharacterized protein</fullName>
    </submittedName>
</protein>
<name>A0ABP3CLD7_9FIRM</name>
<feature type="compositionally biased region" description="Basic and acidic residues" evidence="1">
    <location>
        <begin position="87"/>
        <end position="118"/>
    </location>
</feature>
<gene>
    <name evidence="2" type="ORF">GCM10008919_10700</name>
</gene>
<proteinExistence type="predicted"/>
<dbReference type="Proteomes" id="UP001500399">
    <property type="component" value="Unassembled WGS sequence"/>
</dbReference>
<sequence length="118" mass="13552">MKRGRFVMNVTPISMQMMFPQSNEAGNVQSNMQNQVNIQQSFESVRQKQDAELARQQVRAKEQASEDSRVKDDPERERRQGRGNGGESRRGDTQDRGLELLQRLARDPNRGVHLDISL</sequence>
<reference evidence="3" key="1">
    <citation type="journal article" date="2019" name="Int. J. Syst. Evol. Microbiol.">
        <title>The Global Catalogue of Microorganisms (GCM) 10K type strain sequencing project: providing services to taxonomists for standard genome sequencing and annotation.</title>
        <authorList>
            <consortium name="The Broad Institute Genomics Platform"/>
            <consortium name="The Broad Institute Genome Sequencing Center for Infectious Disease"/>
            <person name="Wu L."/>
            <person name="Ma J."/>
        </authorList>
    </citation>
    <scope>NUCLEOTIDE SEQUENCE [LARGE SCALE GENOMIC DNA]</scope>
    <source>
        <strain evidence="3">JCM 8542</strain>
    </source>
</reference>
<accession>A0ABP3CLD7</accession>
<organism evidence="2 3">
    <name type="scientific">Selenomonas dianae</name>
    <dbReference type="NCBI Taxonomy" id="135079"/>
    <lineage>
        <taxon>Bacteria</taxon>
        <taxon>Bacillati</taxon>
        <taxon>Bacillota</taxon>
        <taxon>Negativicutes</taxon>
        <taxon>Selenomonadales</taxon>
        <taxon>Selenomonadaceae</taxon>
        <taxon>Selenomonas</taxon>
    </lineage>
</organism>